<dbReference type="PANTHER" id="PTHR46769:SF2">
    <property type="entry name" value="FIBROCYSTIN-L ISOFORM 2 PRECURSOR-RELATED"/>
    <property type="match status" value="1"/>
</dbReference>
<dbReference type="InterPro" id="IPR052387">
    <property type="entry name" value="Fibrocystin"/>
</dbReference>
<dbReference type="InterPro" id="IPR002909">
    <property type="entry name" value="IPT_dom"/>
</dbReference>
<evidence type="ECO:0000313" key="4">
    <source>
        <dbReference type="EMBL" id="WNM62987.1"/>
    </source>
</evidence>
<dbReference type="KEGG" id="nneo:PQG83_04340"/>
<dbReference type="RefSeq" id="WP_312747196.1">
    <property type="nucleotide sequence ID" value="NZ_CP116968.1"/>
</dbReference>
<feature type="signal peptide" evidence="2">
    <location>
        <begin position="1"/>
        <end position="23"/>
    </location>
</feature>
<dbReference type="Pfam" id="PF01833">
    <property type="entry name" value="TIG"/>
    <property type="match status" value="5"/>
</dbReference>
<dbReference type="InterPro" id="IPR014756">
    <property type="entry name" value="Ig_E-set"/>
</dbReference>
<dbReference type="InterPro" id="IPR013783">
    <property type="entry name" value="Ig-like_fold"/>
</dbReference>
<evidence type="ECO:0000256" key="1">
    <source>
        <dbReference type="ARBA" id="ARBA00022729"/>
    </source>
</evidence>
<dbReference type="Proteomes" id="UP001302494">
    <property type="component" value="Chromosome"/>
</dbReference>
<dbReference type="EMBL" id="CP116968">
    <property type="protein sequence ID" value="WNM62987.1"/>
    <property type="molecule type" value="Genomic_DNA"/>
</dbReference>
<dbReference type="PANTHER" id="PTHR46769">
    <property type="entry name" value="POLYCYSTIC KIDNEY AND HEPATIC DISEASE 1 (AUTOSOMAL RECESSIVE)-LIKE 1"/>
    <property type="match status" value="1"/>
</dbReference>
<keyword evidence="5" id="KW-1185">Reference proteome</keyword>
<evidence type="ECO:0000259" key="3">
    <source>
        <dbReference type="Pfam" id="PF01833"/>
    </source>
</evidence>
<dbReference type="AlphaFoldDB" id="A0AA96GL32"/>
<feature type="chain" id="PRO_5041701681" evidence="2">
    <location>
        <begin position="24"/>
        <end position="548"/>
    </location>
</feature>
<proteinExistence type="predicted"/>
<feature type="domain" description="IPT/TIG" evidence="3">
    <location>
        <begin position="211"/>
        <end position="264"/>
    </location>
</feature>
<name>A0AA96GL32_9BACT</name>
<feature type="domain" description="IPT/TIG" evidence="3">
    <location>
        <begin position="397"/>
        <end position="480"/>
    </location>
</feature>
<feature type="domain" description="IPT/TIG" evidence="3">
    <location>
        <begin position="25"/>
        <end position="90"/>
    </location>
</feature>
<dbReference type="Gene3D" id="2.60.40.10">
    <property type="entry name" value="Immunoglobulins"/>
    <property type="match status" value="5"/>
</dbReference>
<organism evidence="4 5">
    <name type="scientific">Candidatus Nitrospira neomarina</name>
    <dbReference type="NCBI Taxonomy" id="3020899"/>
    <lineage>
        <taxon>Bacteria</taxon>
        <taxon>Pseudomonadati</taxon>
        <taxon>Nitrospirota</taxon>
        <taxon>Nitrospiria</taxon>
        <taxon>Nitrospirales</taxon>
        <taxon>Nitrospiraceae</taxon>
        <taxon>Nitrospira</taxon>
    </lineage>
</organism>
<evidence type="ECO:0000256" key="2">
    <source>
        <dbReference type="SAM" id="SignalP"/>
    </source>
</evidence>
<gene>
    <name evidence="4" type="ORF">PQG83_04340</name>
</gene>
<reference evidence="4 5" key="1">
    <citation type="submission" date="2023-01" db="EMBL/GenBank/DDBJ databases">
        <title>Cultivation and genomic characterization of new, ubiquitous marine nitrite-oxidizing bacteria from the Nitrospirales.</title>
        <authorList>
            <person name="Mueller A.J."/>
            <person name="Daebeler A."/>
            <person name="Herbold C.W."/>
            <person name="Kirkegaard R.H."/>
            <person name="Daims H."/>
        </authorList>
    </citation>
    <scope>NUCLEOTIDE SEQUENCE [LARGE SCALE GENOMIC DNA]</scope>
    <source>
        <strain evidence="4 5">DK</strain>
    </source>
</reference>
<protein>
    <submittedName>
        <fullName evidence="4">IPT/TIG domain-containing protein</fullName>
    </submittedName>
</protein>
<feature type="domain" description="IPT/TIG" evidence="3">
    <location>
        <begin position="105"/>
        <end position="178"/>
    </location>
</feature>
<evidence type="ECO:0000313" key="5">
    <source>
        <dbReference type="Proteomes" id="UP001302494"/>
    </source>
</evidence>
<keyword evidence="1 2" id="KW-0732">Signal</keyword>
<sequence>MKRVRTLMSVALGFFLFSSVAHAELFPSDGPPGTTVTISGEGFGEFQNTQANRVEFQGVSALIQSWEPDFILVKVPLEARSGPVMVINGSAKREAGIFSVTNVRIDSLNPAKAEAGSLLTIVGEHFGNTAGSRDPNTMFGVNQVIINGIRAEVRRWRPTKIEVLIPANAKSGDVEVRLASSDPLPDGSCCAPVEYAVSNAVPLTIIPSIAFDPTEGPIGSKVILSGQGFGESRPEDGRIYFGGKPAIIAQWSDRTIVAHVPLNAKSGSLMLHREGKEREIGTFTILTSQISGMTPPQGPIGTLVTIKGKNFGVYSEAGGTAYAFDFLSGGNGVEIGGVPAVIHRWLDEQIDVWVPFSAKSGPVIVKRGGATPKNDGTCCDRQEIVTLKAGDFTVVQPEIHSYSPKEAGLDEVVTITGKGFGDFLKISEATRLSLNQDAHDWHNYRLGQDVSRSEVLVNGIATHVESWTDTEIRIRVPRRPAFGFGNPEGFEPDVTKGELILKRGSWDMLDTGECCTPKKYVTIVGGPFTILQRGLPDKDYWNEKGRAQ</sequence>
<accession>A0AA96GL32</accession>
<feature type="domain" description="IPT/TIG" evidence="3">
    <location>
        <begin position="289"/>
        <end position="371"/>
    </location>
</feature>
<dbReference type="CDD" id="cd00603">
    <property type="entry name" value="IPT_PCSR"/>
    <property type="match status" value="1"/>
</dbReference>
<dbReference type="SUPFAM" id="SSF81296">
    <property type="entry name" value="E set domains"/>
    <property type="match status" value="5"/>
</dbReference>